<evidence type="ECO:0008006" key="4">
    <source>
        <dbReference type="Google" id="ProtNLM"/>
    </source>
</evidence>
<feature type="compositionally biased region" description="Polar residues" evidence="1">
    <location>
        <begin position="1"/>
        <end position="12"/>
    </location>
</feature>
<protein>
    <recommendedName>
        <fullName evidence="4">Transposase</fullName>
    </recommendedName>
</protein>
<comment type="caution">
    <text evidence="2">The sequence shown here is derived from an EMBL/GenBank/DDBJ whole genome shotgun (WGS) entry which is preliminary data.</text>
</comment>
<accession>A0ABM8QN25</accession>
<gene>
    <name evidence="2" type="ORF">NSPZN2_10982</name>
</gene>
<dbReference type="EMBL" id="CAJNBJ010000001">
    <property type="protein sequence ID" value="CAE6706068.1"/>
    <property type="molecule type" value="Genomic_DNA"/>
</dbReference>
<proteinExistence type="predicted"/>
<sequence length="88" mass="10151">MPLVRGSSSNQFAHVDEDPDSPQGMTRLFSHQRLAAEDTPDLLDQRVRNLDGESKRAGHRCRPMVSWKYRYLIRDQSPHNAHPLKTMP</sequence>
<organism evidence="2 3">
    <name type="scientific">Nitrospira defluvii</name>
    <dbReference type="NCBI Taxonomy" id="330214"/>
    <lineage>
        <taxon>Bacteria</taxon>
        <taxon>Pseudomonadati</taxon>
        <taxon>Nitrospirota</taxon>
        <taxon>Nitrospiria</taxon>
        <taxon>Nitrospirales</taxon>
        <taxon>Nitrospiraceae</taxon>
        <taxon>Nitrospira</taxon>
    </lineage>
</organism>
<dbReference type="Proteomes" id="UP000675880">
    <property type="component" value="Unassembled WGS sequence"/>
</dbReference>
<keyword evidence="3" id="KW-1185">Reference proteome</keyword>
<reference evidence="2 3" key="1">
    <citation type="submission" date="2021-02" db="EMBL/GenBank/DDBJ databases">
        <authorList>
            <person name="Han P."/>
        </authorList>
    </citation>
    <scope>NUCLEOTIDE SEQUENCE [LARGE SCALE GENOMIC DNA]</scope>
    <source>
        <strain evidence="2">Candidatus Nitrospira sp. ZN2</strain>
    </source>
</reference>
<evidence type="ECO:0000256" key="1">
    <source>
        <dbReference type="SAM" id="MobiDB-lite"/>
    </source>
</evidence>
<name>A0ABM8QN25_9BACT</name>
<evidence type="ECO:0000313" key="2">
    <source>
        <dbReference type="EMBL" id="CAE6706068.1"/>
    </source>
</evidence>
<evidence type="ECO:0000313" key="3">
    <source>
        <dbReference type="Proteomes" id="UP000675880"/>
    </source>
</evidence>
<feature type="region of interest" description="Disordered" evidence="1">
    <location>
        <begin position="1"/>
        <end position="25"/>
    </location>
</feature>